<proteinExistence type="predicted"/>
<evidence type="ECO:0000313" key="10">
    <source>
        <dbReference type="Proteomes" id="UP000516480"/>
    </source>
</evidence>
<sequence length="146" mass="18061">MMWLCYKLNQKSHKEIINLNNFYTHYIDKNIEYSMHIYKFKKYTKNYSNFKQTDTKKELMDIKDIPIFYDAFIFLCRMNIYLDVNNQNATIYFVKHKEFVETHKYIFNGKINDNKGKSYNKKLSYLSKCYDIFKNSSLYLLYQRRF</sequence>
<dbReference type="InterPro" id="IPR006477">
    <property type="entry name" value="Yir_bir_cir"/>
</dbReference>
<dbReference type="Proteomes" id="UP000069549">
    <property type="component" value="Chromosome 2"/>
</dbReference>
<accession>A0A122HQC3</accession>
<dbReference type="Proteomes" id="UP000219974">
    <property type="component" value="Chromosome 2"/>
</dbReference>
<evidence type="ECO:0000313" key="7">
    <source>
        <dbReference type="Proteomes" id="UP000219860"/>
    </source>
</evidence>
<dbReference type="NCBIfam" id="TIGR01590">
    <property type="entry name" value="yir-bir-cir_Pla"/>
    <property type="match status" value="1"/>
</dbReference>
<name>A0A122HQC3_PLABE</name>
<dbReference type="Proteomes" id="UP000219860">
    <property type="component" value="Chromosome 2"/>
</dbReference>
<evidence type="ECO:0000313" key="5">
    <source>
        <dbReference type="EMBL" id="SCN21764.1"/>
    </source>
</evidence>
<evidence type="ECO:0000313" key="6">
    <source>
        <dbReference type="Proteomes" id="UP000069549"/>
    </source>
</evidence>
<dbReference type="Pfam" id="PF06022">
    <property type="entry name" value="Cir_Bir_Yir"/>
    <property type="match status" value="1"/>
</dbReference>
<evidence type="ECO:0000313" key="1">
    <source>
        <dbReference type="EMBL" id="CXH85248.1"/>
    </source>
</evidence>
<evidence type="ECO:0000313" key="9">
    <source>
        <dbReference type="Proteomes" id="UP000220214"/>
    </source>
</evidence>
<dbReference type="Proteomes" id="UP000516480">
    <property type="component" value="Chromosome 2"/>
</dbReference>
<dbReference type="EMBL" id="LT608266">
    <property type="protein sequence ID" value="SCM16959.1"/>
    <property type="molecule type" value="Genomic_DNA"/>
</dbReference>
<protein>
    <submittedName>
        <fullName evidence="1">Plasmodium variant antigen protein Cir/Yir/Bir, putative</fullName>
    </submittedName>
</protein>
<evidence type="ECO:0000313" key="8">
    <source>
        <dbReference type="Proteomes" id="UP000219974"/>
    </source>
</evidence>
<dbReference type="EMBL" id="LT614628">
    <property type="protein sequence ID" value="SCN21764.1"/>
    <property type="molecule type" value="Genomic_DNA"/>
</dbReference>
<dbReference type="EMBL" id="LT160022">
    <property type="protein sequence ID" value="CXH85248.1"/>
    <property type="molecule type" value="Genomic_DNA"/>
</dbReference>
<dbReference type="EMBL" id="LT608138">
    <property type="protein sequence ID" value="SCL89837.1"/>
    <property type="molecule type" value="Genomic_DNA"/>
</dbReference>
<organism evidence="1 6">
    <name type="scientific">Plasmodium berghei</name>
    <dbReference type="NCBI Taxonomy" id="5821"/>
    <lineage>
        <taxon>Eukaryota</taxon>
        <taxon>Sar</taxon>
        <taxon>Alveolata</taxon>
        <taxon>Apicomplexa</taxon>
        <taxon>Aconoidasida</taxon>
        <taxon>Haemosporida</taxon>
        <taxon>Plasmodiidae</taxon>
        <taxon>Plasmodium</taxon>
        <taxon>Plasmodium (Vinckeia)</taxon>
    </lineage>
</organism>
<reference evidence="1 6" key="1">
    <citation type="submission" date="2016-02" db="EMBL/GenBank/DDBJ databases">
        <authorList>
            <consortium name="Pathogen Informatics"/>
        </authorList>
    </citation>
    <scope>NUCLEOTIDE SEQUENCE [LARGE SCALE GENOMIC DNA]</scope>
    <source>
        <strain evidence="1 6">K173</strain>
        <strain evidence="2 10">NK65 ny</strain>
        <strain evidence="5 9">NK65e</strain>
        <strain evidence="3 7">SP11 Antwerpcl1</strain>
        <strain evidence="4 8">SP11 RLL</strain>
    </source>
</reference>
<gene>
    <name evidence="1" type="ORF">PBK173_000019600</name>
    <name evidence="5" type="ORF">PBNK65E_000017400</name>
    <name evidence="2" type="ORF">PBNK65NY_000017100</name>
    <name evidence="3" type="ORF">PBSP11A_000017200</name>
    <name evidence="4" type="ORF">PBSP11RLL_000017400</name>
</gene>
<dbReference type="Proteomes" id="UP000220214">
    <property type="component" value="Chromosome 2"/>
</dbReference>
<evidence type="ECO:0000313" key="3">
    <source>
        <dbReference type="EMBL" id="SCM15164.1"/>
    </source>
</evidence>
<dbReference type="AlphaFoldDB" id="A0A122HQC3"/>
<dbReference type="EMBL" id="LT608250">
    <property type="protein sequence ID" value="SCM15164.1"/>
    <property type="molecule type" value="Genomic_DNA"/>
</dbReference>
<evidence type="ECO:0000313" key="2">
    <source>
        <dbReference type="EMBL" id="SCL89837.1"/>
    </source>
</evidence>
<evidence type="ECO:0000313" key="4">
    <source>
        <dbReference type="EMBL" id="SCM16959.1"/>
    </source>
</evidence>